<sequence>MKVAWKDLQRADCMAGAWAAAAVMACCLLFGAIPQAIVGSLAAGYLTALQRRRYMAALHRRAEASSGPQWTVELNGVRVGEVSDAEYAGIRLVVFTDMRLYTAQFRNSIGVLARGLDAVLMPVPTLTVWGLLVVAMFAPESAMQALRALQAATAAELGTMTRRLAVALLVMGGITAVLNALVTGARYGFVNRFAEATAQRLRRQLGVAAQGDIRLVRRVEGLAHINDERAVLRRGVEE</sequence>
<evidence type="ECO:0008006" key="4">
    <source>
        <dbReference type="Google" id="ProtNLM"/>
    </source>
</evidence>
<comment type="caution">
    <text evidence="2">The sequence shown here is derived from an EMBL/GenBank/DDBJ whole genome shotgun (WGS) entry which is preliminary data.</text>
</comment>
<keyword evidence="3" id="KW-1185">Reference proteome</keyword>
<organism evidence="2 3">
    <name type="scientific">Cupriavidus pampae</name>
    <dbReference type="NCBI Taxonomy" id="659251"/>
    <lineage>
        <taxon>Bacteria</taxon>
        <taxon>Pseudomonadati</taxon>
        <taxon>Pseudomonadota</taxon>
        <taxon>Betaproteobacteria</taxon>
        <taxon>Burkholderiales</taxon>
        <taxon>Burkholderiaceae</taxon>
        <taxon>Cupriavidus</taxon>
    </lineage>
</organism>
<keyword evidence="1" id="KW-1133">Transmembrane helix</keyword>
<evidence type="ECO:0000313" key="2">
    <source>
        <dbReference type="EMBL" id="CAG9183839.1"/>
    </source>
</evidence>
<protein>
    <recommendedName>
        <fullName evidence="4">ABC transmembrane type-1 domain-containing protein</fullName>
    </recommendedName>
</protein>
<feature type="transmembrane region" description="Helical" evidence="1">
    <location>
        <begin position="20"/>
        <end position="46"/>
    </location>
</feature>
<feature type="transmembrane region" description="Helical" evidence="1">
    <location>
        <begin position="164"/>
        <end position="182"/>
    </location>
</feature>
<accession>A0ABM8XU02</accession>
<dbReference type="RefSeq" id="WP_223994037.1">
    <property type="nucleotide sequence ID" value="NZ_CAJZAG010000012.1"/>
</dbReference>
<dbReference type="PROSITE" id="PS51257">
    <property type="entry name" value="PROKAR_LIPOPROTEIN"/>
    <property type="match status" value="1"/>
</dbReference>
<evidence type="ECO:0000313" key="3">
    <source>
        <dbReference type="Proteomes" id="UP000706525"/>
    </source>
</evidence>
<reference evidence="2 3" key="1">
    <citation type="submission" date="2021-08" db="EMBL/GenBank/DDBJ databases">
        <authorList>
            <person name="Peeters C."/>
        </authorList>
    </citation>
    <scope>NUCLEOTIDE SEQUENCE [LARGE SCALE GENOMIC DNA]</scope>
    <source>
        <strain evidence="2 3">LMG 32289</strain>
    </source>
</reference>
<keyword evidence="1" id="KW-0472">Membrane</keyword>
<gene>
    <name evidence="2" type="ORF">LMG32289_05438</name>
</gene>
<name>A0ABM8XU02_9BURK</name>
<proteinExistence type="predicted"/>
<dbReference type="EMBL" id="CAJZAG010000012">
    <property type="protein sequence ID" value="CAG9183839.1"/>
    <property type="molecule type" value="Genomic_DNA"/>
</dbReference>
<evidence type="ECO:0000256" key="1">
    <source>
        <dbReference type="SAM" id="Phobius"/>
    </source>
</evidence>
<feature type="transmembrane region" description="Helical" evidence="1">
    <location>
        <begin position="116"/>
        <end position="138"/>
    </location>
</feature>
<keyword evidence="1" id="KW-0812">Transmembrane</keyword>
<dbReference type="Proteomes" id="UP000706525">
    <property type="component" value="Unassembled WGS sequence"/>
</dbReference>